<reference evidence="1" key="1">
    <citation type="journal article" date="2020" name="Int. J. Syst. Evol. Microbiol.">
        <title>Aquipluma nitroreducens gen. nov. sp. nov., a novel facultatively anaerobic bacterium isolated from a freshwater lake.</title>
        <authorList>
            <person name="Watanabe M."/>
            <person name="Kojima H."/>
            <person name="Fukui M."/>
        </authorList>
    </citation>
    <scope>NUCLEOTIDE SEQUENCE</scope>
    <source>
        <strain evidence="1">MeG22</strain>
    </source>
</reference>
<name>A0A5K7SBK4_9BACT</name>
<evidence type="ECO:0000313" key="2">
    <source>
        <dbReference type="Proteomes" id="UP001193389"/>
    </source>
</evidence>
<organism evidence="1 2">
    <name type="scientific">Aquipluma nitroreducens</name>
    <dbReference type="NCBI Taxonomy" id="2010828"/>
    <lineage>
        <taxon>Bacteria</taxon>
        <taxon>Pseudomonadati</taxon>
        <taxon>Bacteroidota</taxon>
        <taxon>Bacteroidia</taxon>
        <taxon>Marinilabiliales</taxon>
        <taxon>Prolixibacteraceae</taxon>
        <taxon>Aquipluma</taxon>
    </lineage>
</organism>
<keyword evidence="2" id="KW-1185">Reference proteome</keyword>
<dbReference type="Proteomes" id="UP001193389">
    <property type="component" value="Chromosome"/>
</dbReference>
<evidence type="ECO:0000313" key="1">
    <source>
        <dbReference type="EMBL" id="BBE18859.1"/>
    </source>
</evidence>
<dbReference type="KEGG" id="anf:AQPE_3029"/>
<protein>
    <submittedName>
        <fullName evidence="1">Uncharacterized protein</fullName>
    </submittedName>
</protein>
<sequence length="44" mass="5432">MTAWSDQASISTQKLSAIQKLFTFILYFRLHFNDQQWIWKIRNR</sequence>
<accession>A0A5K7SBK4</accession>
<gene>
    <name evidence="1" type="ORF">AQPE_3029</name>
</gene>
<dbReference type="EMBL" id="AP018694">
    <property type="protein sequence ID" value="BBE18859.1"/>
    <property type="molecule type" value="Genomic_DNA"/>
</dbReference>
<dbReference type="AlphaFoldDB" id="A0A5K7SBK4"/>
<proteinExistence type="predicted"/>